<comment type="cofactor">
    <cofactor evidence="1">
        <name>FAD</name>
        <dbReference type="ChEBI" id="CHEBI:57692"/>
    </cofactor>
</comment>
<keyword evidence="2" id="KW-0285">Flavoprotein</keyword>
<evidence type="ECO:0000256" key="4">
    <source>
        <dbReference type="ARBA" id="ARBA00022857"/>
    </source>
</evidence>
<dbReference type="VEuPathDB" id="FungiDB:PSTT_03559"/>
<dbReference type="GO" id="GO:0016491">
    <property type="term" value="F:oxidoreductase activity"/>
    <property type="evidence" value="ECO:0007669"/>
    <property type="project" value="UniProtKB-KW"/>
</dbReference>
<name>A0A2S4VH87_9BASI</name>
<keyword evidence="5" id="KW-0560">Oxidoreductase</keyword>
<feature type="compositionally biased region" description="Polar residues" evidence="6">
    <location>
        <begin position="164"/>
        <end position="188"/>
    </location>
</feature>
<feature type="region of interest" description="Disordered" evidence="6">
    <location>
        <begin position="163"/>
        <end position="188"/>
    </location>
</feature>
<dbReference type="SUPFAM" id="SSF51905">
    <property type="entry name" value="FAD/NAD(P)-binding domain"/>
    <property type="match status" value="1"/>
</dbReference>
<dbReference type="EMBL" id="PKSM01000133">
    <property type="protein sequence ID" value="POW08848.1"/>
    <property type="molecule type" value="Genomic_DNA"/>
</dbReference>
<dbReference type="InterPro" id="IPR036188">
    <property type="entry name" value="FAD/NAD-bd_sf"/>
</dbReference>
<gene>
    <name evidence="7" type="ORF">PSHT_09374</name>
</gene>
<dbReference type="OrthoDB" id="333024at2759"/>
<dbReference type="InterPro" id="IPR055275">
    <property type="entry name" value="Ferredox_Rdtase"/>
</dbReference>
<reference evidence="7 8" key="1">
    <citation type="submission" date="2017-12" db="EMBL/GenBank/DDBJ databases">
        <title>Gene loss provides genomic basis for host adaptation in cereal stripe rust fungi.</title>
        <authorList>
            <person name="Xia C."/>
        </authorList>
    </citation>
    <scope>NUCLEOTIDE SEQUENCE [LARGE SCALE GENOMIC DNA]</scope>
    <source>
        <strain evidence="7 8">93TX-2</strain>
    </source>
</reference>
<keyword evidence="8" id="KW-1185">Reference proteome</keyword>
<evidence type="ECO:0000256" key="2">
    <source>
        <dbReference type="ARBA" id="ARBA00022630"/>
    </source>
</evidence>
<dbReference type="AlphaFoldDB" id="A0A2S4VH87"/>
<accession>A0A2S4VH87</accession>
<dbReference type="PANTHER" id="PTHR48467:SF1">
    <property type="entry name" value="GLUTAMATE SYNTHASE 1 [NADH], CHLOROPLASTIC-LIKE"/>
    <property type="match status" value="1"/>
</dbReference>
<dbReference type="PANTHER" id="PTHR48467">
    <property type="entry name" value="GLUTAMATE SYNTHASE 1 [NADH], CHLOROPLASTIC-LIKE"/>
    <property type="match status" value="1"/>
</dbReference>
<dbReference type="Proteomes" id="UP000238274">
    <property type="component" value="Unassembled WGS sequence"/>
</dbReference>
<keyword evidence="4" id="KW-0521">NADP</keyword>
<reference evidence="8" key="2">
    <citation type="journal article" date="2018" name="BMC Genomics">
        <title>Genomic insights into host adaptation between the wheat stripe rust pathogen (Puccinia striiformis f. sp. tritici) and the barley stripe rust pathogen (Puccinia striiformis f. sp. hordei).</title>
        <authorList>
            <person name="Xia C."/>
            <person name="Wang M."/>
            <person name="Yin C."/>
            <person name="Cornejo O.E."/>
            <person name="Hulbert S.H."/>
            <person name="Chen X."/>
        </authorList>
    </citation>
    <scope>NUCLEOTIDE SEQUENCE [LARGE SCALE GENOMIC DNA]</scope>
    <source>
        <strain evidence="8">93TX-2</strain>
    </source>
</reference>
<evidence type="ECO:0000256" key="3">
    <source>
        <dbReference type="ARBA" id="ARBA00022827"/>
    </source>
</evidence>
<evidence type="ECO:0000313" key="8">
    <source>
        <dbReference type="Proteomes" id="UP000238274"/>
    </source>
</evidence>
<reference evidence="8" key="3">
    <citation type="journal article" date="2018" name="Mol. Plant Microbe Interact.">
        <title>Genome sequence resources for the wheat stripe rust pathogen (Puccinia striiformis f. sp. tritici) and the barley stripe rust pathogen (Puccinia striiformis f. sp. hordei).</title>
        <authorList>
            <person name="Xia C."/>
            <person name="Wang M."/>
            <person name="Yin C."/>
            <person name="Cornejo O.E."/>
            <person name="Hulbert S.H."/>
            <person name="Chen X."/>
        </authorList>
    </citation>
    <scope>NUCLEOTIDE SEQUENCE [LARGE SCALE GENOMIC DNA]</scope>
    <source>
        <strain evidence="8">93TX-2</strain>
    </source>
</reference>
<protein>
    <submittedName>
        <fullName evidence="7">Uncharacterized protein</fullName>
    </submittedName>
</protein>
<proteinExistence type="predicted"/>
<sequence length="188" mass="20919">MTGTIERVTILGMENVSLDIARILLTNTQISAKTDLSERALEMWDKSRVKHIEIVGRRGPLQVGVTTRELQELIGLRNVEIQIDRELLLEAAGRFAEPVMLKASKRPSLPTGSRTCTLRFLRIPLSLHGPSSASTHTSAPTEPIKSIEWQINELNYPLHRSPSGDYSSINSLSSQKSRLTTPQVDLPQ</sequence>
<evidence type="ECO:0000313" key="7">
    <source>
        <dbReference type="EMBL" id="POW08848.1"/>
    </source>
</evidence>
<evidence type="ECO:0000256" key="6">
    <source>
        <dbReference type="SAM" id="MobiDB-lite"/>
    </source>
</evidence>
<keyword evidence="3" id="KW-0274">FAD</keyword>
<dbReference type="VEuPathDB" id="FungiDB:PSHT_09374"/>
<evidence type="ECO:0000256" key="5">
    <source>
        <dbReference type="ARBA" id="ARBA00023002"/>
    </source>
</evidence>
<dbReference type="Gene3D" id="3.50.50.60">
    <property type="entry name" value="FAD/NAD(P)-binding domain"/>
    <property type="match status" value="1"/>
</dbReference>
<organism evidence="7 8">
    <name type="scientific">Puccinia striiformis</name>
    <dbReference type="NCBI Taxonomy" id="27350"/>
    <lineage>
        <taxon>Eukaryota</taxon>
        <taxon>Fungi</taxon>
        <taxon>Dikarya</taxon>
        <taxon>Basidiomycota</taxon>
        <taxon>Pucciniomycotina</taxon>
        <taxon>Pucciniomycetes</taxon>
        <taxon>Pucciniales</taxon>
        <taxon>Pucciniaceae</taxon>
        <taxon>Puccinia</taxon>
    </lineage>
</organism>
<comment type="caution">
    <text evidence="7">The sequence shown here is derived from an EMBL/GenBank/DDBJ whole genome shotgun (WGS) entry which is preliminary data.</text>
</comment>
<evidence type="ECO:0000256" key="1">
    <source>
        <dbReference type="ARBA" id="ARBA00001974"/>
    </source>
</evidence>